<name>A0A9D6UXB1_9BACT</name>
<feature type="domain" description="Glucuronosyltransferase GumK N-terminal" evidence="1">
    <location>
        <begin position="9"/>
        <end position="174"/>
    </location>
</feature>
<proteinExistence type="predicted"/>
<dbReference type="EMBL" id="JACRDE010000044">
    <property type="protein sequence ID" value="MBI5248136.1"/>
    <property type="molecule type" value="Genomic_DNA"/>
</dbReference>
<protein>
    <submittedName>
        <fullName evidence="2">Glycosyltransferase</fullName>
    </submittedName>
</protein>
<dbReference type="AlphaFoldDB" id="A0A9D6UXB1"/>
<organism evidence="2 3">
    <name type="scientific">Desulfomonile tiedjei</name>
    <dbReference type="NCBI Taxonomy" id="2358"/>
    <lineage>
        <taxon>Bacteria</taxon>
        <taxon>Pseudomonadati</taxon>
        <taxon>Thermodesulfobacteriota</taxon>
        <taxon>Desulfomonilia</taxon>
        <taxon>Desulfomonilales</taxon>
        <taxon>Desulfomonilaceae</taxon>
        <taxon>Desulfomonile</taxon>
    </lineage>
</organism>
<accession>A0A9D6UXB1</accession>
<dbReference type="PANTHER" id="PTHR12526">
    <property type="entry name" value="GLYCOSYLTRANSFERASE"/>
    <property type="match status" value="1"/>
</dbReference>
<comment type="caution">
    <text evidence="2">The sequence shown here is derived from an EMBL/GenBank/DDBJ whole genome shotgun (WGS) entry which is preliminary data.</text>
</comment>
<reference evidence="2" key="1">
    <citation type="submission" date="2020-07" db="EMBL/GenBank/DDBJ databases">
        <title>Huge and variable diversity of episymbiotic CPR bacteria and DPANN archaea in groundwater ecosystems.</title>
        <authorList>
            <person name="He C.Y."/>
            <person name="Keren R."/>
            <person name="Whittaker M."/>
            <person name="Farag I.F."/>
            <person name="Doudna J."/>
            <person name="Cate J.H.D."/>
            <person name="Banfield J.F."/>
        </authorList>
    </citation>
    <scope>NUCLEOTIDE SEQUENCE</scope>
    <source>
        <strain evidence="2">NC_groundwater_1664_Pr3_B-0.1um_52_9</strain>
    </source>
</reference>
<gene>
    <name evidence="2" type="ORF">HY912_01465</name>
</gene>
<evidence type="ECO:0000259" key="1">
    <source>
        <dbReference type="Pfam" id="PF22059"/>
    </source>
</evidence>
<dbReference type="Gene3D" id="3.40.50.2000">
    <property type="entry name" value="Glycogen Phosphorylase B"/>
    <property type="match status" value="1"/>
</dbReference>
<dbReference type="Proteomes" id="UP000807825">
    <property type="component" value="Unassembled WGS sequence"/>
</dbReference>
<dbReference type="Pfam" id="PF22059">
    <property type="entry name" value="GumK_N"/>
    <property type="match status" value="1"/>
</dbReference>
<dbReference type="SUPFAM" id="SSF53756">
    <property type="entry name" value="UDP-Glycosyltransferase/glycogen phosphorylase"/>
    <property type="match status" value="1"/>
</dbReference>
<dbReference type="Pfam" id="PF13692">
    <property type="entry name" value="Glyco_trans_1_4"/>
    <property type="match status" value="1"/>
</dbReference>
<evidence type="ECO:0000313" key="3">
    <source>
        <dbReference type="Proteomes" id="UP000807825"/>
    </source>
</evidence>
<evidence type="ECO:0000313" key="2">
    <source>
        <dbReference type="EMBL" id="MBI5248136.1"/>
    </source>
</evidence>
<dbReference type="InterPro" id="IPR054299">
    <property type="entry name" value="GumK_N"/>
</dbReference>
<sequence length="396" mass="43792">MPQALFCASNCWESFAHVGSHHLAVGLARHGWRVAFVSDPVSPLHLVGGLSPELRARFALWASGGQWVQENIWTWLPGVPISPHNKPLLRTEAVQRHWYRLAVPSLISRMRKAGFDGFDLVYVDSLPQAYWWRGLKYCKSLFRMADNPVGFLKHTPAAQSALSNLVAHVDIVAYTAENLGPLVDALGAKQTLFLPNGVDYDHFAIPAPRPAEYEGLGSIVLYMGTIEEWFNFEWVRHAARALPGHTFVLVGSDSLARQRLGNLPNVRILGPRPFSALPAYVQHASVGIIPFDVSNCGALVHAVNPIKLYEYMAAGLPVVSTRWDLLEQLQSPAVLVDDAECFVNAIAAAPKPPLPESRAFASGCIWEKRVDTLLRALRLEDPDGFCRTDSLAEPRQ</sequence>
<dbReference type="Gene3D" id="3.40.50.11010">
    <property type="match status" value="1"/>
</dbReference>